<organism evidence="2 3">
    <name type="scientific">Cladorrhinum samala</name>
    <dbReference type="NCBI Taxonomy" id="585594"/>
    <lineage>
        <taxon>Eukaryota</taxon>
        <taxon>Fungi</taxon>
        <taxon>Dikarya</taxon>
        <taxon>Ascomycota</taxon>
        <taxon>Pezizomycotina</taxon>
        <taxon>Sordariomycetes</taxon>
        <taxon>Sordariomycetidae</taxon>
        <taxon>Sordariales</taxon>
        <taxon>Podosporaceae</taxon>
        <taxon>Cladorrhinum</taxon>
    </lineage>
</organism>
<reference evidence="2" key="2">
    <citation type="submission" date="2023-06" db="EMBL/GenBank/DDBJ databases">
        <authorList>
            <consortium name="Lawrence Berkeley National Laboratory"/>
            <person name="Mondo S.J."/>
            <person name="Hensen N."/>
            <person name="Bonometti L."/>
            <person name="Westerberg I."/>
            <person name="Brannstrom I.O."/>
            <person name="Guillou S."/>
            <person name="Cros-Aarteil S."/>
            <person name="Calhoun S."/>
            <person name="Haridas S."/>
            <person name="Kuo A."/>
            <person name="Pangilinan J."/>
            <person name="Riley R."/>
            <person name="Labutti K."/>
            <person name="Andreopoulos B."/>
            <person name="Lipzen A."/>
            <person name="Chen C."/>
            <person name="Yanf M."/>
            <person name="Daum C."/>
            <person name="Ng V."/>
            <person name="Clum A."/>
            <person name="Steindorff A."/>
            <person name="Ohm R."/>
            <person name="Martin F."/>
            <person name="Silar P."/>
            <person name="Natvig D."/>
            <person name="Lalanne C."/>
            <person name="Gautier V."/>
            <person name="Ament-Velasquez S.L."/>
            <person name="Kruys A."/>
            <person name="Hutchinson M.I."/>
            <person name="Powell A.J."/>
            <person name="Barry K."/>
            <person name="Miller A.N."/>
            <person name="Grigoriev I.V."/>
            <person name="Debuchy R."/>
            <person name="Gladieux P."/>
            <person name="Thoren M.H."/>
            <person name="Johannesson H."/>
        </authorList>
    </citation>
    <scope>NUCLEOTIDE SEQUENCE</scope>
    <source>
        <strain evidence="2">PSN324</strain>
    </source>
</reference>
<keyword evidence="3" id="KW-1185">Reference proteome</keyword>
<dbReference type="Proteomes" id="UP001321749">
    <property type="component" value="Unassembled WGS sequence"/>
</dbReference>
<dbReference type="EMBL" id="MU864966">
    <property type="protein sequence ID" value="KAK4462908.1"/>
    <property type="molecule type" value="Genomic_DNA"/>
</dbReference>
<proteinExistence type="predicted"/>
<evidence type="ECO:0000313" key="3">
    <source>
        <dbReference type="Proteomes" id="UP001321749"/>
    </source>
</evidence>
<evidence type="ECO:0000313" key="2">
    <source>
        <dbReference type="EMBL" id="KAK4462908.1"/>
    </source>
</evidence>
<sequence length="174" mass="19327">MVALALGSRAFSIFSASNAEKSHGPPSEPWSHNMTAWQDADAHAPLHVSAIDWLGPRCEPSYDITDETSLASPLIADCETMRDHVDPRSAGAVINQRTIATWGTCAFGTEIDDDDADPKARVIMERVDVIDAINGLLAKPRGDRVRMGGKGWMKYQDLRYDLWWSVKWGVYHTK</sequence>
<feature type="domain" description="Ecp2 effector protein-like" evidence="1">
    <location>
        <begin position="58"/>
        <end position="153"/>
    </location>
</feature>
<name>A0AAV9HRD2_9PEZI</name>
<protein>
    <recommendedName>
        <fullName evidence="1">Ecp2 effector protein-like domain-containing protein</fullName>
    </recommendedName>
</protein>
<reference evidence="2" key="1">
    <citation type="journal article" date="2023" name="Mol. Phylogenet. Evol.">
        <title>Genome-scale phylogeny and comparative genomics of the fungal order Sordariales.</title>
        <authorList>
            <person name="Hensen N."/>
            <person name="Bonometti L."/>
            <person name="Westerberg I."/>
            <person name="Brannstrom I.O."/>
            <person name="Guillou S."/>
            <person name="Cros-Aarteil S."/>
            <person name="Calhoun S."/>
            <person name="Haridas S."/>
            <person name="Kuo A."/>
            <person name="Mondo S."/>
            <person name="Pangilinan J."/>
            <person name="Riley R."/>
            <person name="LaButti K."/>
            <person name="Andreopoulos B."/>
            <person name="Lipzen A."/>
            <person name="Chen C."/>
            <person name="Yan M."/>
            <person name="Daum C."/>
            <person name="Ng V."/>
            <person name="Clum A."/>
            <person name="Steindorff A."/>
            <person name="Ohm R.A."/>
            <person name="Martin F."/>
            <person name="Silar P."/>
            <person name="Natvig D.O."/>
            <person name="Lalanne C."/>
            <person name="Gautier V."/>
            <person name="Ament-Velasquez S.L."/>
            <person name="Kruys A."/>
            <person name="Hutchinson M.I."/>
            <person name="Powell A.J."/>
            <person name="Barry K."/>
            <person name="Miller A.N."/>
            <person name="Grigoriev I.V."/>
            <person name="Debuchy R."/>
            <person name="Gladieux P."/>
            <person name="Hiltunen Thoren M."/>
            <person name="Johannesson H."/>
        </authorList>
    </citation>
    <scope>NUCLEOTIDE SEQUENCE</scope>
    <source>
        <strain evidence="2">PSN324</strain>
    </source>
</reference>
<accession>A0AAV9HRD2</accession>
<dbReference type="AlphaFoldDB" id="A0AAV9HRD2"/>
<dbReference type="Pfam" id="PF14856">
    <property type="entry name" value="Hce2"/>
    <property type="match status" value="1"/>
</dbReference>
<evidence type="ECO:0000259" key="1">
    <source>
        <dbReference type="Pfam" id="PF14856"/>
    </source>
</evidence>
<dbReference type="InterPro" id="IPR029226">
    <property type="entry name" value="Ecp2-like"/>
</dbReference>
<gene>
    <name evidence="2" type="ORF">QBC42DRAFT_251128</name>
</gene>
<comment type="caution">
    <text evidence="2">The sequence shown here is derived from an EMBL/GenBank/DDBJ whole genome shotgun (WGS) entry which is preliminary data.</text>
</comment>